<dbReference type="OrthoDB" id="8738101at2"/>
<sequence length="403" mass="45292">MACGILPRSIQQQRHETNSTMNVTHNQGGPATRGILVRGRETGDASGARHAVLTLLDALDLAPHVRVEAGADALGPFVRLWLSDDRVQAWAPAHDTLQLCQTLALDTLNQPGDLMREIVLTLLMGPVAFEFPSLDELVSAVRIRRNIVQAARKTTLAFHTRALDRPLDCWTYDEDRGFTIRPGVSLIAALTKATQPEVSGSLYSFSCYRATEYVILLGIAQELQQSNPALLQQLQTMWTARPIASGEFHEVFLREQGSMEEPLPPRYFVPGDRTWFRNPDEASADASGFEGSWVMYLGGGLFCNFWKLDQPYTLTRKCVEIYHWRHGLYRDDNGDERIDEVRIEPLIEASLNDPAERQRILAVMERYREPRGVYTEAGGCIDTTREFARWVRPGTADLVLPAQ</sequence>
<proteinExistence type="predicted"/>
<feature type="compositionally biased region" description="Polar residues" evidence="3">
    <location>
        <begin position="18"/>
        <end position="29"/>
    </location>
</feature>
<organism evidence="4 5">
    <name type="scientific">Albidiferax ferrireducens (strain ATCC BAA-621 / DSM 15236 / T118)</name>
    <name type="common">Rhodoferax ferrireducens</name>
    <dbReference type="NCBI Taxonomy" id="338969"/>
    <lineage>
        <taxon>Bacteria</taxon>
        <taxon>Pseudomonadati</taxon>
        <taxon>Pseudomonadota</taxon>
        <taxon>Betaproteobacteria</taxon>
        <taxon>Burkholderiales</taxon>
        <taxon>Comamonadaceae</taxon>
        <taxon>Rhodoferax</taxon>
    </lineage>
</organism>
<evidence type="ECO:0000256" key="2">
    <source>
        <dbReference type="ARBA" id="ARBA00022969"/>
    </source>
</evidence>
<dbReference type="AlphaFoldDB" id="Q221G4"/>
<dbReference type="GO" id="GO:0003810">
    <property type="term" value="F:protein-glutamine gamma-glutamyltransferase activity"/>
    <property type="evidence" value="ECO:0007669"/>
    <property type="project" value="InterPro"/>
</dbReference>
<dbReference type="HOGENOM" id="CLU_061339_0_0_4"/>
<keyword evidence="5" id="KW-1185">Reference proteome</keyword>
<dbReference type="InterPro" id="IPR020916">
    <property type="entry name" value="Gln_gamma-glutamylTfrase_bac"/>
</dbReference>
<dbReference type="Pfam" id="PF20085">
    <property type="entry name" value="TGL"/>
    <property type="match status" value="1"/>
</dbReference>
<dbReference type="KEGG" id="rfr:Rfer_0588"/>
<gene>
    <name evidence="4" type="ordered locus">Rfer_0588</name>
</gene>
<keyword evidence="4" id="KW-0449">Lipoprotein</keyword>
<accession>Q221G4</accession>
<keyword evidence="1" id="KW-0808">Transferase</keyword>
<protein>
    <submittedName>
        <fullName evidence="4">Putative lipoprotein</fullName>
    </submittedName>
</protein>
<evidence type="ECO:0000256" key="1">
    <source>
        <dbReference type="ARBA" id="ARBA00022679"/>
    </source>
</evidence>
<dbReference type="eggNOG" id="ENOG502ZAA5">
    <property type="taxonomic scope" value="Bacteria"/>
</dbReference>
<reference evidence="5" key="1">
    <citation type="submission" date="2006-02" db="EMBL/GenBank/DDBJ databases">
        <title>Complete sequence of chromosome of Rhodoferax ferrireducens DSM 15236.</title>
        <authorList>
            <person name="Copeland A."/>
            <person name="Lucas S."/>
            <person name="Lapidus A."/>
            <person name="Barry K."/>
            <person name="Detter J.C."/>
            <person name="Glavina del Rio T."/>
            <person name="Hammon N."/>
            <person name="Israni S."/>
            <person name="Pitluck S."/>
            <person name="Brettin T."/>
            <person name="Bruce D."/>
            <person name="Han C."/>
            <person name="Tapia R."/>
            <person name="Gilna P."/>
            <person name="Kiss H."/>
            <person name="Schmutz J."/>
            <person name="Larimer F."/>
            <person name="Land M."/>
            <person name="Kyrpides N."/>
            <person name="Ivanova N."/>
            <person name="Richardson P."/>
        </authorList>
    </citation>
    <scope>NUCLEOTIDE SEQUENCE [LARGE SCALE GENOMIC DNA]</scope>
    <source>
        <strain evidence="5">ATCC BAA-621 / DSM 15236 / T118</strain>
    </source>
</reference>
<evidence type="ECO:0000256" key="3">
    <source>
        <dbReference type="SAM" id="MobiDB-lite"/>
    </source>
</evidence>
<dbReference type="Proteomes" id="UP000008332">
    <property type="component" value="Chromosome"/>
</dbReference>
<feature type="region of interest" description="Disordered" evidence="3">
    <location>
        <begin position="13"/>
        <end position="32"/>
    </location>
</feature>
<dbReference type="STRING" id="338969.Rfer_0588"/>
<dbReference type="EMBL" id="CP000267">
    <property type="protein sequence ID" value="ABD68339.1"/>
    <property type="molecule type" value="Genomic_DNA"/>
</dbReference>
<evidence type="ECO:0000313" key="4">
    <source>
        <dbReference type="EMBL" id="ABD68339.1"/>
    </source>
</evidence>
<dbReference type="GO" id="GO:0030435">
    <property type="term" value="P:sporulation resulting in formation of a cellular spore"/>
    <property type="evidence" value="ECO:0007669"/>
    <property type="project" value="UniProtKB-KW"/>
</dbReference>
<evidence type="ECO:0000313" key="5">
    <source>
        <dbReference type="Proteomes" id="UP000008332"/>
    </source>
</evidence>
<keyword evidence="2" id="KW-0749">Sporulation</keyword>
<name>Q221G4_ALBFT</name>